<feature type="chain" id="PRO_5039555842" evidence="2">
    <location>
        <begin position="24"/>
        <end position="268"/>
    </location>
</feature>
<organism evidence="3 4">
    <name type="scientific">Bacillus altitudinis</name>
    <dbReference type="NCBI Taxonomy" id="293387"/>
    <lineage>
        <taxon>Bacteria</taxon>
        <taxon>Bacillati</taxon>
        <taxon>Bacillota</taxon>
        <taxon>Bacilli</taxon>
        <taxon>Bacillales</taxon>
        <taxon>Bacillaceae</taxon>
        <taxon>Bacillus</taxon>
    </lineage>
</organism>
<dbReference type="Proteomes" id="UP000433089">
    <property type="component" value="Unassembled WGS sequence"/>
</dbReference>
<feature type="signal peptide" evidence="2">
    <location>
        <begin position="1"/>
        <end position="23"/>
    </location>
</feature>
<keyword evidence="2" id="KW-0732">Signal</keyword>
<evidence type="ECO:0000313" key="3">
    <source>
        <dbReference type="EMBL" id="VXB65162.1"/>
    </source>
</evidence>
<sequence>MKRKSIAMILLLFLVLHPSAAKGEETTAAKALQELTELSDSIFQLTRQAKYDEALQVALYAEKTFKAENWRGTLTNTQVRQITLGYQDIIKGLPQEDLNEREKLRYASQFRMLLDAIQSNSEPLWGSLEKPIMGSFPTLKKEVKDPESTTFYETWNELVSLYDMIYPSLTIDISPEKLQTIKQHMEVIEQGEFLKASSGTKLERLTKLEEDLSSVFANVDQDEADPSLLWVILTTGSMILLTLTYVGFRKYRAEKEKKQKRQADYPKS</sequence>
<gene>
    <name evidence="3" type="primary">ypjB</name>
    <name evidence="3" type="ORF">BACI348_41227</name>
</gene>
<accession>A0A653SJH0</accession>
<keyword evidence="1" id="KW-1133">Transmembrane helix</keyword>
<dbReference type="RefSeq" id="WP_061419480.1">
    <property type="nucleotide sequence ID" value="NZ_CP063360.1"/>
</dbReference>
<evidence type="ECO:0000313" key="4">
    <source>
        <dbReference type="Proteomes" id="UP000433089"/>
    </source>
</evidence>
<dbReference type="AlphaFoldDB" id="A0A653SJH0"/>
<protein>
    <submittedName>
        <fullName evidence="3">Sporulation septum-associated protein</fullName>
    </submittedName>
</protein>
<reference evidence="3 4" key="1">
    <citation type="submission" date="2019-10" db="EMBL/GenBank/DDBJ databases">
        <authorList>
            <person name="Karimi E."/>
        </authorList>
    </citation>
    <scope>NUCLEOTIDE SEQUENCE [LARGE SCALE GENOMIC DNA]</scope>
    <source>
        <strain evidence="3">Bacillus sp. 348</strain>
    </source>
</reference>
<name>A0A653SJH0_BACAB</name>
<evidence type="ECO:0000256" key="1">
    <source>
        <dbReference type="SAM" id="Phobius"/>
    </source>
</evidence>
<dbReference type="InterPro" id="IPR014231">
    <property type="entry name" value="Spore_YpjB"/>
</dbReference>
<evidence type="ECO:0000256" key="2">
    <source>
        <dbReference type="SAM" id="SignalP"/>
    </source>
</evidence>
<keyword evidence="1" id="KW-0472">Membrane</keyword>
<feature type="transmembrane region" description="Helical" evidence="1">
    <location>
        <begin position="228"/>
        <end position="248"/>
    </location>
</feature>
<dbReference type="EMBL" id="CABWLH010000009">
    <property type="protein sequence ID" value="VXB65162.1"/>
    <property type="molecule type" value="Genomic_DNA"/>
</dbReference>
<dbReference type="NCBIfam" id="TIGR02878">
    <property type="entry name" value="spore_ypjB"/>
    <property type="match status" value="1"/>
</dbReference>
<proteinExistence type="predicted"/>
<dbReference type="Pfam" id="PF09577">
    <property type="entry name" value="Spore_YpjB"/>
    <property type="match status" value="1"/>
</dbReference>
<keyword evidence="1" id="KW-0812">Transmembrane</keyword>